<reference evidence="2 3" key="1">
    <citation type="submission" date="2019-01" db="EMBL/GenBank/DDBJ databases">
        <title>Novel species of Nocardioides.</title>
        <authorList>
            <person name="Liu Q."/>
            <person name="Xin Y.-H."/>
        </authorList>
    </citation>
    <scope>NUCLEOTIDE SEQUENCE [LARGE SCALE GENOMIC DNA]</scope>
    <source>
        <strain evidence="2 3">HLT3-15</strain>
    </source>
</reference>
<keyword evidence="1" id="KW-0472">Membrane</keyword>
<protein>
    <submittedName>
        <fullName evidence="2">Uncharacterized protein</fullName>
    </submittedName>
</protein>
<keyword evidence="1" id="KW-1133">Transmembrane helix</keyword>
<evidence type="ECO:0000313" key="2">
    <source>
        <dbReference type="EMBL" id="RYB91547.1"/>
    </source>
</evidence>
<name>A0A4Q2RRJ9_9ACTN</name>
<accession>A0A4Q2RRJ9</accession>
<evidence type="ECO:0000256" key="1">
    <source>
        <dbReference type="SAM" id="Phobius"/>
    </source>
</evidence>
<gene>
    <name evidence="2" type="ORF">EUA06_09535</name>
</gene>
<sequence length="92" mass="9795">MRRPGWSTTLRGVLLRLVLQCLVVALLMGLVGLAVGGWLGARNGAVFGLLAGALALPFLLGGLVSARGGGVEDEGHQLFYDRWYGDDFRGRP</sequence>
<dbReference type="Proteomes" id="UP000291838">
    <property type="component" value="Unassembled WGS sequence"/>
</dbReference>
<keyword evidence="3" id="KW-1185">Reference proteome</keyword>
<evidence type="ECO:0000313" key="3">
    <source>
        <dbReference type="Proteomes" id="UP000291838"/>
    </source>
</evidence>
<dbReference type="RefSeq" id="WP_129474944.1">
    <property type="nucleotide sequence ID" value="NZ_SDWS01000003.1"/>
</dbReference>
<feature type="transmembrane region" description="Helical" evidence="1">
    <location>
        <begin position="12"/>
        <end position="39"/>
    </location>
</feature>
<dbReference type="AlphaFoldDB" id="A0A4Q2RRJ9"/>
<keyword evidence="1" id="KW-0812">Transmembrane</keyword>
<feature type="transmembrane region" description="Helical" evidence="1">
    <location>
        <begin position="45"/>
        <end position="64"/>
    </location>
</feature>
<dbReference type="EMBL" id="SDWS01000003">
    <property type="protein sequence ID" value="RYB91547.1"/>
    <property type="molecule type" value="Genomic_DNA"/>
</dbReference>
<comment type="caution">
    <text evidence="2">The sequence shown here is derived from an EMBL/GenBank/DDBJ whole genome shotgun (WGS) entry which is preliminary data.</text>
</comment>
<organism evidence="2 3">
    <name type="scientific">Nocardioides glacieisoli</name>
    <dbReference type="NCBI Taxonomy" id="1168730"/>
    <lineage>
        <taxon>Bacteria</taxon>
        <taxon>Bacillati</taxon>
        <taxon>Actinomycetota</taxon>
        <taxon>Actinomycetes</taxon>
        <taxon>Propionibacteriales</taxon>
        <taxon>Nocardioidaceae</taxon>
        <taxon>Nocardioides</taxon>
    </lineage>
</organism>
<proteinExistence type="predicted"/>